<dbReference type="AlphaFoldDB" id="A0A941GSY1"/>
<evidence type="ECO:0000313" key="3">
    <source>
        <dbReference type="Proteomes" id="UP000767446"/>
    </source>
</evidence>
<protein>
    <submittedName>
        <fullName evidence="2">J domain-containing protein</fullName>
    </submittedName>
</protein>
<evidence type="ECO:0000313" key="2">
    <source>
        <dbReference type="EMBL" id="MBR8829237.1"/>
    </source>
</evidence>
<gene>
    <name evidence="2" type="ORF">DSM107014_15290</name>
</gene>
<dbReference type="Gene3D" id="1.10.287.110">
    <property type="entry name" value="DnaJ domain"/>
    <property type="match status" value="1"/>
</dbReference>
<feature type="compositionally biased region" description="Polar residues" evidence="1">
    <location>
        <begin position="143"/>
        <end position="154"/>
    </location>
</feature>
<feature type="region of interest" description="Disordered" evidence="1">
    <location>
        <begin position="132"/>
        <end position="157"/>
    </location>
</feature>
<dbReference type="SUPFAM" id="SSF46565">
    <property type="entry name" value="Chaperone J-domain"/>
    <property type="match status" value="1"/>
</dbReference>
<dbReference type="EMBL" id="JADQBC010000118">
    <property type="protein sequence ID" value="MBR8829237.1"/>
    <property type="molecule type" value="Genomic_DNA"/>
</dbReference>
<accession>A0A941GSY1</accession>
<dbReference type="Proteomes" id="UP000767446">
    <property type="component" value="Unassembled WGS sequence"/>
</dbReference>
<proteinExistence type="predicted"/>
<reference evidence="2" key="1">
    <citation type="submission" date="2021-02" db="EMBL/GenBank/DDBJ databases">
        <title>Metagenome analyses of Stigonema ocellatum DSM 106950, Chlorogloea purpurea SAG 13.99 and Gomphosphaeria aponina DSM 107014.</title>
        <authorList>
            <person name="Marter P."/>
            <person name="Huang S."/>
        </authorList>
    </citation>
    <scope>NUCLEOTIDE SEQUENCE</scope>
    <source>
        <strain evidence="2">JP213</strain>
    </source>
</reference>
<name>A0A941GSY1_9CHRO</name>
<sequence length="346" mass="40968">MARRKITQKTNTATTTTLALASLPQLEPLLKEKEWLLKQIKRKRTELKNFVDQMRTIAREVFLKADPYYKKIYAFDEEIHSLFQEILTARKLGKKTKKDIENIYRNLQLMGLISPTNQGQEEQYLDLDELFEEDEEEEEEETNTQQQSSEISQDLNHRSNTKEMRNIFLSLAEKFHPDKVTDPETQMRHTEIMKEINRAYKENDLAKLMEIAEKEAVERGLDLENEEEIDRKFRLLTKENQLLTQQYEYLKKELSLAKNTPEGELVKEYRKGKRQGNDLIAEMVDMVEGQLKAVENVKNFVQDFRDKKITIKEFLAGPNLGVKLNKEDLEEIMEQMFEEIIMEMDF</sequence>
<evidence type="ECO:0000256" key="1">
    <source>
        <dbReference type="SAM" id="MobiDB-lite"/>
    </source>
</evidence>
<dbReference type="InterPro" id="IPR036869">
    <property type="entry name" value="J_dom_sf"/>
</dbReference>
<organism evidence="2 3">
    <name type="scientific">Gomphosphaeria aponina SAG 52.96 = DSM 107014</name>
    <dbReference type="NCBI Taxonomy" id="1521640"/>
    <lineage>
        <taxon>Bacteria</taxon>
        <taxon>Bacillati</taxon>
        <taxon>Cyanobacteriota</taxon>
        <taxon>Cyanophyceae</taxon>
        <taxon>Oscillatoriophycideae</taxon>
        <taxon>Chroococcales</taxon>
        <taxon>Gomphosphaeriaceae</taxon>
        <taxon>Gomphosphaeria</taxon>
    </lineage>
</organism>
<comment type="caution">
    <text evidence="2">The sequence shown here is derived from an EMBL/GenBank/DDBJ whole genome shotgun (WGS) entry which is preliminary data.</text>
</comment>
<feature type="compositionally biased region" description="Acidic residues" evidence="1">
    <location>
        <begin position="132"/>
        <end position="142"/>
    </location>
</feature>